<name>A0A8D5PXX8_9CHLO</name>
<keyword evidence="2 4" id="KW-0689">Ribosomal protein</keyword>
<geneLocation type="chloroplast" evidence="6"/>
<keyword evidence="4" id="KW-0699">rRNA-binding</keyword>
<protein>
    <recommendedName>
        <fullName evidence="4">Small ribosomal subunit protein uS8c</fullName>
    </recommendedName>
</protein>
<dbReference type="GO" id="GO:1990904">
    <property type="term" value="C:ribonucleoprotein complex"/>
    <property type="evidence" value="ECO:0007669"/>
    <property type="project" value="UniProtKB-KW"/>
</dbReference>
<comment type="similarity">
    <text evidence="1 4 5">Belongs to the universal ribosomal protein uS8 family.</text>
</comment>
<dbReference type="PROSITE" id="PS00053">
    <property type="entry name" value="RIBOSOMAL_S8"/>
    <property type="match status" value="1"/>
</dbReference>
<evidence type="ECO:0000256" key="1">
    <source>
        <dbReference type="ARBA" id="ARBA00006471"/>
    </source>
</evidence>
<dbReference type="Gene3D" id="3.30.1490.10">
    <property type="match status" value="1"/>
</dbReference>
<evidence type="ECO:0000256" key="4">
    <source>
        <dbReference type="HAMAP-Rule" id="MF_01302"/>
    </source>
</evidence>
<comment type="subunit">
    <text evidence="4">Part of the 30S ribosomal subunit.</text>
</comment>
<keyword evidence="4" id="KW-0694">RNA-binding</keyword>
<keyword evidence="3 4" id="KW-0687">Ribonucleoprotein</keyword>
<dbReference type="FunFam" id="3.30.1490.10:FF:000001">
    <property type="entry name" value="30S ribosomal protein S8"/>
    <property type="match status" value="1"/>
</dbReference>
<dbReference type="NCBIfam" id="NF001109">
    <property type="entry name" value="PRK00136.1"/>
    <property type="match status" value="1"/>
</dbReference>
<dbReference type="GO" id="GO:0005840">
    <property type="term" value="C:ribosome"/>
    <property type="evidence" value="ECO:0007669"/>
    <property type="project" value="UniProtKB-KW"/>
</dbReference>
<dbReference type="InterPro" id="IPR000630">
    <property type="entry name" value="Ribosomal_uS8"/>
</dbReference>
<evidence type="ECO:0000256" key="3">
    <source>
        <dbReference type="ARBA" id="ARBA00023274"/>
    </source>
</evidence>
<keyword evidence="6" id="KW-0150">Chloroplast</keyword>
<dbReference type="Gene3D" id="3.30.1370.30">
    <property type="match status" value="1"/>
</dbReference>
<keyword evidence="6" id="KW-0934">Plastid</keyword>
<dbReference type="EMBL" id="LC604816">
    <property type="protein sequence ID" value="BCT02576.1"/>
    <property type="molecule type" value="Genomic_DNA"/>
</dbReference>
<dbReference type="InterPro" id="IPR047863">
    <property type="entry name" value="Ribosomal_uS8_CS"/>
</dbReference>
<evidence type="ECO:0000256" key="2">
    <source>
        <dbReference type="ARBA" id="ARBA00022980"/>
    </source>
</evidence>
<dbReference type="GO" id="GO:0003735">
    <property type="term" value="F:structural constituent of ribosome"/>
    <property type="evidence" value="ECO:0007669"/>
    <property type="project" value="InterPro"/>
</dbReference>
<dbReference type="HAMAP" id="MF_01302_B">
    <property type="entry name" value="Ribosomal_uS8_B"/>
    <property type="match status" value="1"/>
</dbReference>
<organism evidence="6">
    <name type="scientific">Medakamo hakoo</name>
    <dbReference type="NCBI Taxonomy" id="3113649"/>
    <lineage>
        <taxon>Eukaryota</taxon>
        <taxon>Viridiplantae</taxon>
        <taxon>Chlorophyta</taxon>
        <taxon>core chlorophytes</taxon>
        <taxon>Trebouxiophyceae</taxon>
        <taxon>Trebouxiophyceae incertae sedis</taxon>
        <taxon>Coccomyxaceae</taxon>
        <taxon>Medakamo</taxon>
    </lineage>
</organism>
<comment type="function">
    <text evidence="4">One of the primary rRNA binding proteins, it binds directly to 16S rRNA central domain where it helps coordinate assembly of the platform of the 30S subunit.</text>
</comment>
<dbReference type="GO" id="GO:0009507">
    <property type="term" value="C:chloroplast"/>
    <property type="evidence" value="ECO:0007669"/>
    <property type="project" value="UniProtKB-SubCell"/>
</dbReference>
<gene>
    <name evidence="4 6" type="primary">rps8</name>
</gene>
<accession>A0A8D5PXX8</accession>
<sequence>MFNDTISDVLTRIRNAGMVKSTTVRIPLTRLSQELCQILEKEGYIASFQREGATSQKGEVNKDAAFLSIQLKYSGPQRKPCITNLRRISTPGLRIYTNAQDIPKVLGGMGIVIISTSQGLMTDREARYRRIGGEIVCSVW</sequence>
<comment type="subcellular location">
    <subcellularLocation>
        <location evidence="4">Plastid</location>
        <location evidence="4">Chloroplast</location>
    </subcellularLocation>
</comment>
<dbReference type="AlphaFoldDB" id="A0A8D5PXX8"/>
<dbReference type="PANTHER" id="PTHR11758">
    <property type="entry name" value="40S RIBOSOMAL PROTEIN S15A"/>
    <property type="match status" value="1"/>
</dbReference>
<proteinExistence type="inferred from homology"/>
<reference evidence="6" key="1">
    <citation type="submission" date="2021-02" db="EMBL/GenBank/DDBJ databases">
        <title>Organelle genome of a novel green alga in the class Trebouxiophyceae.</title>
        <authorList>
            <person name="Takusagawa M."/>
            <person name="Misumi O."/>
            <person name="Inui T.I."/>
            <person name="Kato S."/>
            <person name="Matsunaga S."/>
            <person name="Kuroiwa H."/>
            <person name="Kuroiwa T."/>
        </authorList>
    </citation>
    <scope>NUCLEOTIDE SEQUENCE</scope>
    <source>
        <strain evidence="6">311 I</strain>
    </source>
</reference>
<dbReference type="Pfam" id="PF00410">
    <property type="entry name" value="Ribosomal_S8"/>
    <property type="match status" value="1"/>
</dbReference>
<evidence type="ECO:0000313" key="6">
    <source>
        <dbReference type="EMBL" id="BCT02576.1"/>
    </source>
</evidence>
<dbReference type="GO" id="GO:0019843">
    <property type="term" value="F:rRNA binding"/>
    <property type="evidence" value="ECO:0007669"/>
    <property type="project" value="UniProtKB-UniRule"/>
</dbReference>
<dbReference type="GO" id="GO:0006412">
    <property type="term" value="P:translation"/>
    <property type="evidence" value="ECO:0007669"/>
    <property type="project" value="UniProtKB-UniRule"/>
</dbReference>
<dbReference type="InterPro" id="IPR035987">
    <property type="entry name" value="Ribosomal_uS8_sf"/>
</dbReference>
<dbReference type="SUPFAM" id="SSF56047">
    <property type="entry name" value="Ribosomal protein S8"/>
    <property type="match status" value="1"/>
</dbReference>
<evidence type="ECO:0000256" key="5">
    <source>
        <dbReference type="RuleBase" id="RU003660"/>
    </source>
</evidence>